<proteinExistence type="predicted"/>
<accession>A0A4V6CT81</accession>
<evidence type="ECO:0000256" key="1">
    <source>
        <dbReference type="SAM" id="MobiDB-lite"/>
    </source>
</evidence>
<sequence>MSKQGHGSKRSFVIQKHDASQLHYDFRLEVDGVLKSWAVPKGPSTDPSEKRLAVEVEDHRLDYADFEGVIPEGEYGAGTVMVWDAGHYENLRDDGMATCHRDGMIEVWLEGEKLQGGYALKRFRGGKKPQWLLIKMKDEAADARRNPVSTETDSVKTGRNLKTIREEDSE</sequence>
<dbReference type="PANTHER" id="PTHR39465:SF1">
    <property type="entry name" value="DNA LIGASE D 3'-PHOSPHOESTERASE DOMAIN-CONTAINING PROTEIN"/>
    <property type="match status" value="1"/>
</dbReference>
<name>A0A4V6CT81_9GAMM</name>
<reference evidence="3 4" key="1">
    <citation type="submission" date="2019-05" db="EMBL/GenBank/DDBJ databases">
        <title>Marinobacter panjinensis sp. nov., a moderately halophilic bacterium isolated from sea tidal flat environment.</title>
        <authorList>
            <person name="Yang W."/>
            <person name="An M."/>
            <person name="He W."/>
            <person name="Luo X."/>
            <person name="Zhu L."/>
            <person name="Chen G."/>
            <person name="Zhang Y."/>
            <person name="Wang Y."/>
        </authorList>
    </citation>
    <scope>NUCLEOTIDE SEQUENCE [LARGE SCALE GENOMIC DNA]</scope>
    <source>
        <strain evidence="3 4">PJ-16</strain>
    </source>
</reference>
<dbReference type="InterPro" id="IPR014144">
    <property type="entry name" value="LigD_PE_domain"/>
</dbReference>
<evidence type="ECO:0000313" key="3">
    <source>
        <dbReference type="EMBL" id="TKV64485.1"/>
    </source>
</evidence>
<gene>
    <name evidence="3" type="ORF">FDP08_19005</name>
</gene>
<dbReference type="AlphaFoldDB" id="A0A4V6CT81"/>
<dbReference type="Pfam" id="PF13298">
    <property type="entry name" value="LigD_N"/>
    <property type="match status" value="1"/>
</dbReference>
<protein>
    <submittedName>
        <fullName evidence="3">DNA ligase</fullName>
    </submittedName>
</protein>
<dbReference type="EMBL" id="SZYH01000002">
    <property type="protein sequence ID" value="TKV64485.1"/>
    <property type="molecule type" value="Genomic_DNA"/>
</dbReference>
<dbReference type="NCBIfam" id="TIGR02777">
    <property type="entry name" value="LigD_PE_dom"/>
    <property type="match status" value="1"/>
</dbReference>
<keyword evidence="3" id="KW-0436">Ligase</keyword>
<comment type="caution">
    <text evidence="3">The sequence shown here is derived from an EMBL/GenBank/DDBJ whole genome shotgun (WGS) entry which is preliminary data.</text>
</comment>
<evidence type="ECO:0000259" key="2">
    <source>
        <dbReference type="Pfam" id="PF13298"/>
    </source>
</evidence>
<dbReference type="Proteomes" id="UP000308488">
    <property type="component" value="Unassembled WGS sequence"/>
</dbReference>
<dbReference type="GO" id="GO:0016874">
    <property type="term" value="F:ligase activity"/>
    <property type="evidence" value="ECO:0007669"/>
    <property type="project" value="UniProtKB-KW"/>
</dbReference>
<feature type="domain" description="DNA ligase D 3'-phosphoesterase" evidence="2">
    <location>
        <begin position="15"/>
        <end position="122"/>
    </location>
</feature>
<dbReference type="PANTHER" id="PTHR39465">
    <property type="entry name" value="DNA LIGASE D, 3'-PHOSPHOESTERASE DOMAIN"/>
    <property type="match status" value="1"/>
</dbReference>
<organism evidence="3 4">
    <name type="scientific">Marinobacter panjinensis</name>
    <dbReference type="NCBI Taxonomy" id="2576384"/>
    <lineage>
        <taxon>Bacteria</taxon>
        <taxon>Pseudomonadati</taxon>
        <taxon>Pseudomonadota</taxon>
        <taxon>Gammaproteobacteria</taxon>
        <taxon>Pseudomonadales</taxon>
        <taxon>Marinobacteraceae</taxon>
        <taxon>Marinobacter</taxon>
    </lineage>
</organism>
<feature type="region of interest" description="Disordered" evidence="1">
    <location>
        <begin position="142"/>
        <end position="170"/>
    </location>
</feature>
<dbReference type="OrthoDB" id="9802472at2"/>
<evidence type="ECO:0000313" key="4">
    <source>
        <dbReference type="Proteomes" id="UP000308488"/>
    </source>
</evidence>
<keyword evidence="4" id="KW-1185">Reference proteome</keyword>
<feature type="compositionally biased region" description="Polar residues" evidence="1">
    <location>
        <begin position="147"/>
        <end position="157"/>
    </location>
</feature>